<dbReference type="EMBL" id="BGPR01000862">
    <property type="protein sequence ID" value="GBM38210.1"/>
    <property type="molecule type" value="Genomic_DNA"/>
</dbReference>
<proteinExistence type="predicted"/>
<sequence>MVGNYGNPIYQHPRSATAPHPKRGSPTTLNNPTTHPFPPKPPPDIPIKQTTINNFKLGNVGVNSVGRTEVAAKFVGESPKSSTDGIYPAITVNKQKIFHPLNQCSDPMVYPLFYFEWSYGMRLEST</sequence>
<keyword evidence="3" id="KW-1185">Reference proteome</keyword>
<evidence type="ECO:0000256" key="1">
    <source>
        <dbReference type="SAM" id="MobiDB-lite"/>
    </source>
</evidence>
<dbReference type="Proteomes" id="UP000499080">
    <property type="component" value="Unassembled WGS sequence"/>
</dbReference>
<accession>A0A4Y2F9J2</accession>
<protein>
    <submittedName>
        <fullName evidence="2">Uncharacterized protein</fullName>
    </submittedName>
</protein>
<feature type="region of interest" description="Disordered" evidence="1">
    <location>
        <begin position="1"/>
        <end position="45"/>
    </location>
</feature>
<name>A0A4Y2F9J2_ARAVE</name>
<feature type="compositionally biased region" description="Pro residues" evidence="1">
    <location>
        <begin position="35"/>
        <end position="45"/>
    </location>
</feature>
<organism evidence="2 3">
    <name type="scientific">Araneus ventricosus</name>
    <name type="common">Orbweaver spider</name>
    <name type="synonym">Epeira ventricosa</name>
    <dbReference type="NCBI Taxonomy" id="182803"/>
    <lineage>
        <taxon>Eukaryota</taxon>
        <taxon>Metazoa</taxon>
        <taxon>Ecdysozoa</taxon>
        <taxon>Arthropoda</taxon>
        <taxon>Chelicerata</taxon>
        <taxon>Arachnida</taxon>
        <taxon>Araneae</taxon>
        <taxon>Araneomorphae</taxon>
        <taxon>Entelegynae</taxon>
        <taxon>Araneoidea</taxon>
        <taxon>Araneidae</taxon>
        <taxon>Araneus</taxon>
    </lineage>
</organism>
<comment type="caution">
    <text evidence="2">The sequence shown here is derived from an EMBL/GenBank/DDBJ whole genome shotgun (WGS) entry which is preliminary data.</text>
</comment>
<evidence type="ECO:0000313" key="2">
    <source>
        <dbReference type="EMBL" id="GBM38210.1"/>
    </source>
</evidence>
<evidence type="ECO:0000313" key="3">
    <source>
        <dbReference type="Proteomes" id="UP000499080"/>
    </source>
</evidence>
<dbReference type="AlphaFoldDB" id="A0A4Y2F9J2"/>
<reference evidence="2 3" key="1">
    <citation type="journal article" date="2019" name="Sci. Rep.">
        <title>Orb-weaving spider Araneus ventricosus genome elucidates the spidroin gene catalogue.</title>
        <authorList>
            <person name="Kono N."/>
            <person name="Nakamura H."/>
            <person name="Ohtoshi R."/>
            <person name="Moran D.A.P."/>
            <person name="Shinohara A."/>
            <person name="Yoshida Y."/>
            <person name="Fujiwara M."/>
            <person name="Mori M."/>
            <person name="Tomita M."/>
            <person name="Arakawa K."/>
        </authorList>
    </citation>
    <scope>NUCLEOTIDE SEQUENCE [LARGE SCALE GENOMIC DNA]</scope>
</reference>
<gene>
    <name evidence="2" type="ORF">AVEN_8273_1</name>
</gene>